<keyword evidence="1" id="KW-0472">Membrane</keyword>
<keyword evidence="1" id="KW-1133">Transmembrane helix</keyword>
<name>A0A2W2AQ33_9HYPH</name>
<reference evidence="3" key="1">
    <citation type="submission" date="2018-06" db="EMBL/GenBank/DDBJ databases">
        <title>Aestuariibacter litoralis strain KCTC 52945T.</title>
        <authorList>
            <person name="Li X."/>
            <person name="Salam N."/>
            <person name="Li J.-L."/>
            <person name="Chen Y.-M."/>
            <person name="Yang Z.-W."/>
            <person name="Zhang L.-Y."/>
            <person name="Han M.-X."/>
            <person name="Xiao M."/>
            <person name="Li W.-J."/>
        </authorList>
    </citation>
    <scope>NUCLEOTIDE SEQUENCE [LARGE SCALE GENOMIC DNA]</scope>
    <source>
        <strain evidence="3">KCTC 52945</strain>
    </source>
</reference>
<organism evidence="2 3">
    <name type="scientific">Aestuariivirga litoralis</name>
    <dbReference type="NCBI Taxonomy" id="2650924"/>
    <lineage>
        <taxon>Bacteria</taxon>
        <taxon>Pseudomonadati</taxon>
        <taxon>Pseudomonadota</taxon>
        <taxon>Alphaproteobacteria</taxon>
        <taxon>Hyphomicrobiales</taxon>
        <taxon>Aestuariivirgaceae</taxon>
        <taxon>Aestuariivirga</taxon>
    </lineage>
</organism>
<sequence length="49" mass="5651">MASEILSAWWLWAVPVAFVAVLIYALNPKRKKQFEEEARVPLEDDPPKP</sequence>
<proteinExistence type="predicted"/>
<evidence type="ECO:0000256" key="1">
    <source>
        <dbReference type="SAM" id="Phobius"/>
    </source>
</evidence>
<evidence type="ECO:0008006" key="4">
    <source>
        <dbReference type="Google" id="ProtNLM"/>
    </source>
</evidence>
<accession>A0A2W2AQ33</accession>
<keyword evidence="1" id="KW-0812">Transmembrane</keyword>
<dbReference type="AlphaFoldDB" id="A0A2W2AQ33"/>
<dbReference type="InterPro" id="IPR008621">
    <property type="entry name" value="Cbb3-typ_cyt_oxidase_comp"/>
</dbReference>
<keyword evidence="3" id="KW-1185">Reference proteome</keyword>
<evidence type="ECO:0000313" key="2">
    <source>
        <dbReference type="EMBL" id="PZF77515.1"/>
    </source>
</evidence>
<dbReference type="RefSeq" id="WP_111198015.1">
    <property type="nucleotide sequence ID" value="NZ_QKVK01000003.1"/>
</dbReference>
<comment type="caution">
    <text evidence="2">The sequence shown here is derived from an EMBL/GenBank/DDBJ whole genome shotgun (WGS) entry which is preliminary data.</text>
</comment>
<evidence type="ECO:0000313" key="3">
    <source>
        <dbReference type="Proteomes" id="UP000248795"/>
    </source>
</evidence>
<dbReference type="EMBL" id="QKVK01000003">
    <property type="protein sequence ID" value="PZF77515.1"/>
    <property type="molecule type" value="Genomic_DNA"/>
</dbReference>
<gene>
    <name evidence="2" type="ORF">DK847_09385</name>
</gene>
<protein>
    <recommendedName>
        <fullName evidence="4">Cbb3-type cytochrome c oxidase subunit 3</fullName>
    </recommendedName>
</protein>
<dbReference type="Proteomes" id="UP000248795">
    <property type="component" value="Unassembled WGS sequence"/>
</dbReference>
<feature type="transmembrane region" description="Helical" evidence="1">
    <location>
        <begin position="6"/>
        <end position="26"/>
    </location>
</feature>
<dbReference type="CDD" id="cd01324">
    <property type="entry name" value="cbb3_Oxidase_CcoQ"/>
    <property type="match status" value="1"/>
</dbReference>
<dbReference type="Pfam" id="PF05545">
    <property type="entry name" value="FixQ"/>
    <property type="match status" value="1"/>
</dbReference>